<gene>
    <name evidence="1" type="ORF">XELAEV_18024215mg</name>
</gene>
<organism evidence="1 2">
    <name type="scientific">Xenopus laevis</name>
    <name type="common">African clawed frog</name>
    <dbReference type="NCBI Taxonomy" id="8355"/>
    <lineage>
        <taxon>Eukaryota</taxon>
        <taxon>Metazoa</taxon>
        <taxon>Chordata</taxon>
        <taxon>Craniata</taxon>
        <taxon>Vertebrata</taxon>
        <taxon>Euteleostomi</taxon>
        <taxon>Amphibia</taxon>
        <taxon>Batrachia</taxon>
        <taxon>Anura</taxon>
        <taxon>Pipoidea</taxon>
        <taxon>Pipidae</taxon>
        <taxon>Xenopodinae</taxon>
        <taxon>Xenopus</taxon>
        <taxon>Xenopus</taxon>
    </lineage>
</organism>
<sequence>MEAAAYHSVNRDLMPEVIRSPSWKRFKTQVKGRKHMEIHPEGDEKGVCYIPGNSHFPIIKHATILSFLIAHD</sequence>
<protein>
    <submittedName>
        <fullName evidence="1">Uncharacterized protein</fullName>
    </submittedName>
</protein>
<proteinExistence type="predicted"/>
<evidence type="ECO:0000313" key="1">
    <source>
        <dbReference type="EMBL" id="OCT81707.1"/>
    </source>
</evidence>
<dbReference type="EMBL" id="CM004473">
    <property type="protein sequence ID" value="OCT81707.1"/>
    <property type="molecule type" value="Genomic_DNA"/>
</dbReference>
<name>A0A974HKQ0_XENLA</name>
<reference evidence="2" key="1">
    <citation type="journal article" date="2016" name="Nature">
        <title>Genome evolution in the allotetraploid frog Xenopus laevis.</title>
        <authorList>
            <person name="Session A.M."/>
            <person name="Uno Y."/>
            <person name="Kwon T."/>
            <person name="Chapman J.A."/>
            <person name="Toyoda A."/>
            <person name="Takahashi S."/>
            <person name="Fukui A."/>
            <person name="Hikosaka A."/>
            <person name="Suzuki A."/>
            <person name="Kondo M."/>
            <person name="van Heeringen S.J."/>
            <person name="Quigley I."/>
            <person name="Heinz S."/>
            <person name="Ogino H."/>
            <person name="Ochi H."/>
            <person name="Hellsten U."/>
            <person name="Lyons J.B."/>
            <person name="Simakov O."/>
            <person name="Putnam N."/>
            <person name="Stites J."/>
            <person name="Kuroki Y."/>
            <person name="Tanaka T."/>
            <person name="Michiue T."/>
            <person name="Watanabe M."/>
            <person name="Bogdanovic O."/>
            <person name="Lister R."/>
            <person name="Georgiou G."/>
            <person name="Paranjpe S.S."/>
            <person name="van Kruijsbergen I."/>
            <person name="Shu S."/>
            <person name="Carlson J."/>
            <person name="Kinoshita T."/>
            <person name="Ohta Y."/>
            <person name="Mawaribuchi S."/>
            <person name="Jenkins J."/>
            <person name="Grimwood J."/>
            <person name="Schmutz J."/>
            <person name="Mitros T."/>
            <person name="Mozaffari S.V."/>
            <person name="Suzuki Y."/>
            <person name="Haramoto Y."/>
            <person name="Yamamoto T.S."/>
            <person name="Takagi C."/>
            <person name="Heald R."/>
            <person name="Miller K."/>
            <person name="Haudenschild C."/>
            <person name="Kitzman J."/>
            <person name="Nakayama T."/>
            <person name="Izutsu Y."/>
            <person name="Robert J."/>
            <person name="Fortriede J."/>
            <person name="Burns K."/>
            <person name="Lotay V."/>
            <person name="Karimi K."/>
            <person name="Yasuoka Y."/>
            <person name="Dichmann D.S."/>
            <person name="Flajnik M.F."/>
            <person name="Houston D.W."/>
            <person name="Shendure J."/>
            <person name="DuPasquier L."/>
            <person name="Vize P.D."/>
            <person name="Zorn A.M."/>
            <person name="Ito M."/>
            <person name="Marcotte E.M."/>
            <person name="Wallingford J.B."/>
            <person name="Ito Y."/>
            <person name="Asashima M."/>
            <person name="Ueno N."/>
            <person name="Matsuda Y."/>
            <person name="Veenstra G.J."/>
            <person name="Fujiyama A."/>
            <person name="Harland R.M."/>
            <person name="Taira M."/>
            <person name="Rokhsar D.S."/>
        </authorList>
    </citation>
    <scope>NUCLEOTIDE SEQUENCE [LARGE SCALE GENOMIC DNA]</scope>
    <source>
        <strain evidence="2">J</strain>
    </source>
</reference>
<evidence type="ECO:0000313" key="2">
    <source>
        <dbReference type="Proteomes" id="UP000694892"/>
    </source>
</evidence>
<dbReference type="AlphaFoldDB" id="A0A974HKQ0"/>
<accession>A0A974HKQ0</accession>
<dbReference type="Proteomes" id="UP000694892">
    <property type="component" value="Chromosome 4S"/>
</dbReference>